<dbReference type="Gene3D" id="3.40.50.10840">
    <property type="entry name" value="Putative sugar-binding, N-terminal domain"/>
    <property type="match status" value="1"/>
</dbReference>
<dbReference type="SUPFAM" id="SSF142764">
    <property type="entry name" value="YgbK-like"/>
    <property type="match status" value="1"/>
</dbReference>
<organism evidence="2">
    <name type="scientific">Karenia brevis</name>
    <name type="common">Red tide dinoflagellate</name>
    <name type="synonym">Gymnodinium breve</name>
    <dbReference type="NCBI Taxonomy" id="156230"/>
    <lineage>
        <taxon>Eukaryota</taxon>
        <taxon>Sar</taxon>
        <taxon>Alveolata</taxon>
        <taxon>Dinophyceae</taxon>
        <taxon>Gymnodiniales</taxon>
        <taxon>Kareniaceae</taxon>
        <taxon>Karenia</taxon>
    </lineage>
</organism>
<feature type="domain" description="Four-carbon acid sugar kinase N-terminal" evidence="1">
    <location>
        <begin position="28"/>
        <end position="270"/>
    </location>
</feature>
<dbReference type="Pfam" id="PF07005">
    <property type="entry name" value="SBD_N"/>
    <property type="match status" value="1"/>
</dbReference>
<feature type="non-terminal residue" evidence="2">
    <location>
        <position position="270"/>
    </location>
</feature>
<sequence length="270" mass="28073">MRIVAHVWRSCTQGRPRNVFARSLSHVVIIADDLTGACDTGLAFSKQGLRTRVYLPPFQGAESGQSAPSVLAFSAESRNGSKEEAASRHRHAVETAVEHVSSSGFALLYKKVDSQLRGNPAVEVSAVLTTSTLAWAVVAPALPSAGRTTVGGYCLQYGVPVNRLSKDHIASCHNAHIPTLLQEEGFCTTHISLGDIAHGVDHVASLMSEAALSEGSAALPDVDAALAGKCVVCDACSEDDLMTVAMAAKQAMHVTGFAPVLVGSAGLASA</sequence>
<evidence type="ECO:0000259" key="1">
    <source>
        <dbReference type="Pfam" id="PF07005"/>
    </source>
</evidence>
<dbReference type="InterPro" id="IPR037051">
    <property type="entry name" value="4-carb_acid_sugar_kinase_N_sf"/>
</dbReference>
<accession>A9LFJ8</accession>
<evidence type="ECO:0000313" key="2">
    <source>
        <dbReference type="EMBL" id="ABV49408.1"/>
    </source>
</evidence>
<protein>
    <submittedName>
        <fullName evidence="2">Pyridoxal phosphate biosynthetic protein</fullName>
    </submittedName>
</protein>
<dbReference type="EMBL" id="EF540340">
    <property type="protein sequence ID" value="ABV49408.1"/>
    <property type="molecule type" value="mRNA"/>
</dbReference>
<proteinExistence type="evidence at transcript level"/>
<dbReference type="AlphaFoldDB" id="A9LFJ8"/>
<reference evidence="2" key="1">
    <citation type="journal article" date="2007" name="BMC Evol. Biol.">
        <title>Horizontal gene transfer in chromalveolates.</title>
        <authorList>
            <person name="Nosenko T."/>
            <person name="Bhattacharya D."/>
        </authorList>
    </citation>
    <scope>NUCLEOTIDE SEQUENCE</scope>
    <source>
        <strain evidence="2">Wilson</strain>
    </source>
</reference>
<name>A9LFJ8_KARBR</name>
<dbReference type="InterPro" id="IPR010737">
    <property type="entry name" value="4-carb_acid_sugar_kinase_N"/>
</dbReference>